<keyword evidence="8 9" id="KW-0472">Membrane</keyword>
<evidence type="ECO:0000256" key="4">
    <source>
        <dbReference type="ARBA" id="ARBA00022475"/>
    </source>
</evidence>
<comment type="similarity">
    <text evidence="2 9">Belongs to the membrane fusion protein (MFP) (TC 8.A.1) family.</text>
</comment>
<dbReference type="NCBIfam" id="TIGR01843">
    <property type="entry name" value="type_I_hlyD"/>
    <property type="match status" value="1"/>
</dbReference>
<accession>A0ABU1X096</accession>
<dbReference type="Pfam" id="PF26002">
    <property type="entry name" value="Beta-barrel_AprE"/>
    <property type="match status" value="1"/>
</dbReference>
<dbReference type="InterPro" id="IPR058781">
    <property type="entry name" value="HH_AprE-like"/>
</dbReference>
<dbReference type="EMBL" id="JAVDWV010000007">
    <property type="protein sequence ID" value="MDR7154995.1"/>
    <property type="molecule type" value="Genomic_DNA"/>
</dbReference>
<comment type="caution">
    <text evidence="12">The sequence shown here is derived from an EMBL/GenBank/DDBJ whole genome shotgun (WGS) entry which is preliminary data.</text>
</comment>
<evidence type="ECO:0000256" key="7">
    <source>
        <dbReference type="ARBA" id="ARBA00022989"/>
    </source>
</evidence>
<evidence type="ECO:0000256" key="3">
    <source>
        <dbReference type="ARBA" id="ARBA00022448"/>
    </source>
</evidence>
<keyword evidence="5 9" id="KW-0997">Cell inner membrane</keyword>
<dbReference type="PANTHER" id="PTHR30386:SF26">
    <property type="entry name" value="TRANSPORT PROTEIN COMB"/>
    <property type="match status" value="1"/>
</dbReference>
<dbReference type="PANTHER" id="PTHR30386">
    <property type="entry name" value="MEMBRANE FUSION SUBUNIT OF EMRAB-TOLC MULTIDRUG EFFLUX PUMP"/>
    <property type="match status" value="1"/>
</dbReference>
<keyword evidence="6 9" id="KW-0812">Transmembrane</keyword>
<keyword evidence="13" id="KW-1185">Reference proteome</keyword>
<keyword evidence="7 9" id="KW-1133">Transmembrane helix</keyword>
<feature type="domain" description="AprE-like beta-barrel" evidence="11">
    <location>
        <begin position="321"/>
        <end position="409"/>
    </location>
</feature>
<dbReference type="InterPro" id="IPR010129">
    <property type="entry name" value="T1SS_HlyD"/>
</dbReference>
<evidence type="ECO:0000256" key="8">
    <source>
        <dbReference type="ARBA" id="ARBA00023136"/>
    </source>
</evidence>
<proteinExistence type="inferred from homology"/>
<organism evidence="12 13">
    <name type="scientific">Sphingobium xenophagum</name>
    <dbReference type="NCBI Taxonomy" id="121428"/>
    <lineage>
        <taxon>Bacteria</taxon>
        <taxon>Pseudomonadati</taxon>
        <taxon>Pseudomonadota</taxon>
        <taxon>Alphaproteobacteria</taxon>
        <taxon>Sphingomonadales</taxon>
        <taxon>Sphingomonadaceae</taxon>
        <taxon>Sphingobium</taxon>
    </lineage>
</organism>
<name>A0ABU1X096_SPHXE</name>
<keyword evidence="3 9" id="KW-0813">Transport</keyword>
<dbReference type="RefSeq" id="WP_310223773.1">
    <property type="nucleotide sequence ID" value="NZ_JAVDWV010000007.1"/>
</dbReference>
<dbReference type="Pfam" id="PF25994">
    <property type="entry name" value="HH_AprE"/>
    <property type="match status" value="1"/>
</dbReference>
<evidence type="ECO:0000256" key="9">
    <source>
        <dbReference type="RuleBase" id="RU365093"/>
    </source>
</evidence>
<protein>
    <recommendedName>
        <fullName evidence="9">Membrane fusion protein (MFP) family protein</fullName>
    </recommendedName>
</protein>
<evidence type="ECO:0000313" key="13">
    <source>
        <dbReference type="Proteomes" id="UP001267638"/>
    </source>
</evidence>
<evidence type="ECO:0000313" key="12">
    <source>
        <dbReference type="EMBL" id="MDR7154995.1"/>
    </source>
</evidence>
<evidence type="ECO:0000256" key="2">
    <source>
        <dbReference type="ARBA" id="ARBA00009477"/>
    </source>
</evidence>
<evidence type="ECO:0000256" key="6">
    <source>
        <dbReference type="ARBA" id="ARBA00022692"/>
    </source>
</evidence>
<dbReference type="InterPro" id="IPR058982">
    <property type="entry name" value="Beta-barrel_AprE"/>
</dbReference>
<dbReference type="Proteomes" id="UP001267638">
    <property type="component" value="Unassembled WGS sequence"/>
</dbReference>
<comment type="subcellular location">
    <subcellularLocation>
        <location evidence="1 9">Cell inner membrane</location>
        <topology evidence="1 9">Single-pass membrane protein</topology>
    </subcellularLocation>
</comment>
<evidence type="ECO:0000256" key="5">
    <source>
        <dbReference type="ARBA" id="ARBA00022519"/>
    </source>
</evidence>
<feature type="transmembrane region" description="Helical" evidence="9">
    <location>
        <begin position="21"/>
        <end position="40"/>
    </location>
</feature>
<evidence type="ECO:0000259" key="10">
    <source>
        <dbReference type="Pfam" id="PF25994"/>
    </source>
</evidence>
<evidence type="ECO:0000259" key="11">
    <source>
        <dbReference type="Pfam" id="PF26002"/>
    </source>
</evidence>
<gene>
    <name evidence="12" type="ORF">J2W40_001813</name>
</gene>
<dbReference type="SUPFAM" id="SSF111369">
    <property type="entry name" value="HlyD-like secretion proteins"/>
    <property type="match status" value="1"/>
</dbReference>
<dbReference type="Gene3D" id="2.40.30.170">
    <property type="match status" value="1"/>
</dbReference>
<sequence length="434" mass="46847">MTGRALTQEPATYIKPRVPANIILWTIAAFVLIFLLWAWLTEIDRTVRANGRVIPSSQLQIISNLEGGVVESILVRTGQDVKQGTALVRLSPIQPGAELESNRVSSDSLQFKIIRLEAEITGRAPRFPQPRNAQMANQIAVEQSLYQSRMAELAALSNIGTARIAQASRTIAEASAAQDARISARETARADLDLVRPLVQEGIEPRRTLLQAQNAFSISTSDAQGAAAALSRAHSVLAEAKASALQQKRDWLARAAAELTAARAEMSVRQATMPAYKYRLERTTLKAPMDGRINRVFVTTVGGSVRPGDPLLEMVPARDTLIIEAMVAAKDIASVKLGQRAKVHISAYDSAVYGSMPGSVIAVSPDAVVNERTGESHYVVRVRTTATGIKDAAGRDLPIGPGMGAEVNLLGDKRSILAYILTPITRLSETAFRE</sequence>
<feature type="domain" description="AprE-like long alpha-helical hairpin" evidence="10">
    <location>
        <begin position="97"/>
        <end position="275"/>
    </location>
</feature>
<dbReference type="InterPro" id="IPR050739">
    <property type="entry name" value="MFP"/>
</dbReference>
<dbReference type="PRINTS" id="PR01490">
    <property type="entry name" value="RTXTOXIND"/>
</dbReference>
<keyword evidence="4 9" id="KW-1003">Cell membrane</keyword>
<evidence type="ECO:0000256" key="1">
    <source>
        <dbReference type="ARBA" id="ARBA00004377"/>
    </source>
</evidence>
<reference evidence="12 13" key="1">
    <citation type="submission" date="2023-07" db="EMBL/GenBank/DDBJ databases">
        <title>Sorghum-associated microbial communities from plants grown in Nebraska, USA.</title>
        <authorList>
            <person name="Schachtman D."/>
        </authorList>
    </citation>
    <scope>NUCLEOTIDE SEQUENCE [LARGE SCALE GENOMIC DNA]</scope>
    <source>
        <strain evidence="12 13">4256</strain>
    </source>
</reference>